<evidence type="ECO:0000313" key="2">
    <source>
        <dbReference type="Proteomes" id="UP000788993"/>
    </source>
</evidence>
<protein>
    <submittedName>
        <fullName evidence="1">Uncharacterized protein</fullName>
    </submittedName>
</protein>
<reference evidence="1" key="2">
    <citation type="submission" date="2021-01" db="EMBL/GenBank/DDBJ databases">
        <authorList>
            <person name="Schikora-Tamarit M.A."/>
        </authorList>
    </citation>
    <scope>NUCLEOTIDE SEQUENCE</scope>
    <source>
        <strain evidence="1">NCAIM Y.01608</strain>
    </source>
</reference>
<accession>A0A9P8P2K7</accession>
<comment type="caution">
    <text evidence="1">The sequence shown here is derived from an EMBL/GenBank/DDBJ whole genome shotgun (WGS) entry which is preliminary data.</text>
</comment>
<proteinExistence type="predicted"/>
<gene>
    <name evidence="1" type="ORF">OGATHE_003473</name>
</gene>
<keyword evidence="2" id="KW-1185">Reference proteome</keyword>
<dbReference type="AlphaFoldDB" id="A0A9P8P2K7"/>
<evidence type="ECO:0000313" key="1">
    <source>
        <dbReference type="EMBL" id="KAH3664658.1"/>
    </source>
</evidence>
<dbReference type="Proteomes" id="UP000788993">
    <property type="component" value="Unassembled WGS sequence"/>
</dbReference>
<name>A0A9P8P2K7_9ASCO</name>
<sequence length="114" mass="11992">MTLLSQVGRIFMSGDVMLVERCMDMSGLVVRNSSCCLDLKNGLPAVSGSIKLARPCDIGDLSLKKRCFFADAALEELEDDGDGSVTVTLGGGEDFSGLGIIMTLGLEVDVPDST</sequence>
<organism evidence="1 2">
    <name type="scientific">Ogataea polymorpha</name>
    <dbReference type="NCBI Taxonomy" id="460523"/>
    <lineage>
        <taxon>Eukaryota</taxon>
        <taxon>Fungi</taxon>
        <taxon>Dikarya</taxon>
        <taxon>Ascomycota</taxon>
        <taxon>Saccharomycotina</taxon>
        <taxon>Pichiomycetes</taxon>
        <taxon>Pichiales</taxon>
        <taxon>Pichiaceae</taxon>
        <taxon>Ogataea</taxon>
    </lineage>
</organism>
<reference evidence="1" key="1">
    <citation type="journal article" date="2021" name="Open Biol.">
        <title>Shared evolutionary footprints suggest mitochondrial oxidative damage underlies multiple complex I losses in fungi.</title>
        <authorList>
            <person name="Schikora-Tamarit M.A."/>
            <person name="Marcet-Houben M."/>
            <person name="Nosek J."/>
            <person name="Gabaldon T."/>
        </authorList>
    </citation>
    <scope>NUCLEOTIDE SEQUENCE</scope>
    <source>
        <strain evidence="1">NCAIM Y.01608</strain>
    </source>
</reference>
<dbReference type="EMBL" id="JAEUBD010001178">
    <property type="protein sequence ID" value="KAH3664658.1"/>
    <property type="molecule type" value="Genomic_DNA"/>
</dbReference>